<evidence type="ECO:0000313" key="1">
    <source>
        <dbReference type="EMBL" id="TNN61882.1"/>
    </source>
</evidence>
<proteinExistence type="predicted"/>
<name>A0A4Z2HAR6_9TELE</name>
<dbReference type="Proteomes" id="UP000314294">
    <property type="component" value="Unassembled WGS sequence"/>
</dbReference>
<accession>A0A4Z2HAR6</accession>
<evidence type="ECO:0000313" key="2">
    <source>
        <dbReference type="Proteomes" id="UP000314294"/>
    </source>
</evidence>
<reference evidence="1 2" key="1">
    <citation type="submission" date="2019-03" db="EMBL/GenBank/DDBJ databases">
        <title>First draft genome of Liparis tanakae, snailfish: a comprehensive survey of snailfish specific genes.</title>
        <authorList>
            <person name="Kim W."/>
            <person name="Song I."/>
            <person name="Jeong J.-H."/>
            <person name="Kim D."/>
            <person name="Kim S."/>
            <person name="Ryu S."/>
            <person name="Song J.Y."/>
            <person name="Lee S.K."/>
        </authorList>
    </citation>
    <scope>NUCLEOTIDE SEQUENCE [LARGE SCALE GENOMIC DNA]</scope>
    <source>
        <tissue evidence="1">Muscle</tissue>
    </source>
</reference>
<sequence length="146" mass="16029">MSGIRLLRTGTKLIPESNTWITGLPAYSSCTAVWQTTSFTVSGSSRSSLRTSCSARERLLGDALDAIVCQIQNAEAVGNALKSSEVHRFDVVVGQVQLLKRVEDEKRKQYNGSSPVESYDEENLRLHSSLVSRAQGPRSDCLRALK</sequence>
<dbReference type="EMBL" id="SRLO01000306">
    <property type="protein sequence ID" value="TNN61882.1"/>
    <property type="molecule type" value="Genomic_DNA"/>
</dbReference>
<keyword evidence="2" id="KW-1185">Reference proteome</keyword>
<dbReference type="AlphaFoldDB" id="A0A4Z2HAR6"/>
<organism evidence="1 2">
    <name type="scientific">Liparis tanakae</name>
    <name type="common">Tanaka's snailfish</name>
    <dbReference type="NCBI Taxonomy" id="230148"/>
    <lineage>
        <taxon>Eukaryota</taxon>
        <taxon>Metazoa</taxon>
        <taxon>Chordata</taxon>
        <taxon>Craniata</taxon>
        <taxon>Vertebrata</taxon>
        <taxon>Euteleostomi</taxon>
        <taxon>Actinopterygii</taxon>
        <taxon>Neopterygii</taxon>
        <taxon>Teleostei</taxon>
        <taxon>Neoteleostei</taxon>
        <taxon>Acanthomorphata</taxon>
        <taxon>Eupercaria</taxon>
        <taxon>Perciformes</taxon>
        <taxon>Cottioidei</taxon>
        <taxon>Cottales</taxon>
        <taxon>Liparidae</taxon>
        <taxon>Liparis</taxon>
    </lineage>
</organism>
<comment type="caution">
    <text evidence="1">The sequence shown here is derived from an EMBL/GenBank/DDBJ whole genome shotgun (WGS) entry which is preliminary data.</text>
</comment>
<protein>
    <submittedName>
        <fullName evidence="1">Uncharacterized protein</fullName>
    </submittedName>
</protein>
<gene>
    <name evidence="1" type="ORF">EYF80_027898</name>
</gene>